<dbReference type="EMBL" id="NBTZ01000085">
    <property type="protein sequence ID" value="OTP72772.1"/>
    <property type="molecule type" value="Genomic_DNA"/>
</dbReference>
<proteinExistence type="predicted"/>
<evidence type="ECO:0000313" key="1">
    <source>
        <dbReference type="EMBL" id="OTP72772.1"/>
    </source>
</evidence>
<gene>
    <name evidence="1" type="ORF">PAMC26577_19960</name>
</gene>
<evidence type="ECO:0000313" key="2">
    <source>
        <dbReference type="Proteomes" id="UP000195221"/>
    </source>
</evidence>
<protein>
    <submittedName>
        <fullName evidence="1">Uncharacterized protein</fullName>
    </submittedName>
</protein>
<organism evidence="1 2">
    <name type="scientific">Caballeronia sordidicola</name>
    <name type="common">Burkholderia sordidicola</name>
    <dbReference type="NCBI Taxonomy" id="196367"/>
    <lineage>
        <taxon>Bacteria</taxon>
        <taxon>Pseudomonadati</taxon>
        <taxon>Pseudomonadota</taxon>
        <taxon>Betaproteobacteria</taxon>
        <taxon>Burkholderiales</taxon>
        <taxon>Burkholderiaceae</taxon>
        <taxon>Caballeronia</taxon>
    </lineage>
</organism>
<sequence>MFHELALSANFADLSLGDTNLNHRLPRATSRLTSAASLRVNETDIS</sequence>
<reference evidence="1 2" key="1">
    <citation type="submission" date="2017-03" db="EMBL/GenBank/DDBJ databases">
        <title>Genome analysis of strain PAMC 26577.</title>
        <authorList>
            <person name="Oh H.-M."/>
            <person name="Yang J.-A."/>
        </authorList>
    </citation>
    <scope>NUCLEOTIDE SEQUENCE [LARGE SCALE GENOMIC DNA]</scope>
    <source>
        <strain evidence="1 2">PAMC 26577</strain>
    </source>
</reference>
<dbReference type="AlphaFoldDB" id="A0A242MP54"/>
<name>A0A242MP54_CABSO</name>
<dbReference type="Proteomes" id="UP000195221">
    <property type="component" value="Unassembled WGS sequence"/>
</dbReference>
<accession>A0A242MP54</accession>
<comment type="caution">
    <text evidence="1">The sequence shown here is derived from an EMBL/GenBank/DDBJ whole genome shotgun (WGS) entry which is preliminary data.</text>
</comment>